<evidence type="ECO:0000313" key="3">
    <source>
        <dbReference type="EMBL" id="MCY6957099.1"/>
    </source>
</evidence>
<evidence type="ECO:0000256" key="1">
    <source>
        <dbReference type="PROSITE-ProRule" id="PRU01282"/>
    </source>
</evidence>
<reference evidence="3" key="1">
    <citation type="submission" date="2022-12" db="EMBL/GenBank/DDBJ databases">
        <title>Clostridium sp. nov., isolated from industrial wastewater.</title>
        <authorList>
            <person name="Jiayan W."/>
        </authorList>
    </citation>
    <scope>NUCLEOTIDE SEQUENCE</scope>
    <source>
        <strain evidence="3">ZC22-4</strain>
    </source>
</reference>
<dbReference type="Pfam" id="PF00462">
    <property type="entry name" value="Glutaredoxin"/>
    <property type="match status" value="1"/>
</dbReference>
<name>A0ABT4D487_9CLOT</name>
<comment type="similarity">
    <text evidence="1">Belongs to the ArsC family.</text>
</comment>
<accession>A0ABT4D487</accession>
<dbReference type="InterPro" id="IPR051548">
    <property type="entry name" value="Grx-like_ET"/>
</dbReference>
<dbReference type="RefSeq" id="WP_268059458.1">
    <property type="nucleotide sequence ID" value="NZ_JAPQFJ010000001.1"/>
</dbReference>
<dbReference type="Gene3D" id="3.40.30.10">
    <property type="entry name" value="Glutaredoxin"/>
    <property type="match status" value="1"/>
</dbReference>
<dbReference type="PROSITE" id="PS51354">
    <property type="entry name" value="GLUTAREDOXIN_2"/>
    <property type="match status" value="1"/>
</dbReference>
<evidence type="ECO:0000259" key="2">
    <source>
        <dbReference type="Pfam" id="PF00462"/>
    </source>
</evidence>
<keyword evidence="4" id="KW-1185">Reference proteome</keyword>
<dbReference type="PANTHER" id="PTHR34386:SF1">
    <property type="entry name" value="GLUTAREDOXIN-LIKE PROTEIN NRDH"/>
    <property type="match status" value="1"/>
</dbReference>
<dbReference type="PROSITE" id="PS51353">
    <property type="entry name" value="ARSC"/>
    <property type="match status" value="1"/>
</dbReference>
<proteinExistence type="inferred from homology"/>
<dbReference type="PANTHER" id="PTHR34386">
    <property type="entry name" value="GLUTAREDOXIN"/>
    <property type="match status" value="1"/>
</dbReference>
<sequence length="81" mass="9133">MIKVYSTPTCSHCKKVKEFLDSINANYVDVDVLKDRVAREEMIELSGQQRVPVISIDGEIVLGFDKPAIINTLDKHNALMK</sequence>
<dbReference type="InterPro" id="IPR006660">
    <property type="entry name" value="Arsenate_reductase-like"/>
</dbReference>
<dbReference type="Proteomes" id="UP001144612">
    <property type="component" value="Unassembled WGS sequence"/>
</dbReference>
<dbReference type="SUPFAM" id="SSF52833">
    <property type="entry name" value="Thioredoxin-like"/>
    <property type="match status" value="1"/>
</dbReference>
<protein>
    <submittedName>
        <fullName evidence="3">Thioredoxin family protein</fullName>
    </submittedName>
</protein>
<dbReference type="InterPro" id="IPR002109">
    <property type="entry name" value="Glutaredoxin"/>
</dbReference>
<dbReference type="EMBL" id="JAPQFJ010000001">
    <property type="protein sequence ID" value="MCY6957099.1"/>
    <property type="molecule type" value="Genomic_DNA"/>
</dbReference>
<dbReference type="InterPro" id="IPR036249">
    <property type="entry name" value="Thioredoxin-like_sf"/>
</dbReference>
<organism evidence="3 4">
    <name type="scientific">Clostridium brassicae</name>
    <dbReference type="NCBI Taxonomy" id="2999072"/>
    <lineage>
        <taxon>Bacteria</taxon>
        <taxon>Bacillati</taxon>
        <taxon>Bacillota</taxon>
        <taxon>Clostridia</taxon>
        <taxon>Eubacteriales</taxon>
        <taxon>Clostridiaceae</taxon>
        <taxon>Clostridium</taxon>
    </lineage>
</organism>
<dbReference type="CDD" id="cd02976">
    <property type="entry name" value="NrdH"/>
    <property type="match status" value="1"/>
</dbReference>
<gene>
    <name evidence="3" type="ORF">OW729_00620</name>
</gene>
<comment type="caution">
    <text evidence="3">The sequence shown here is derived from an EMBL/GenBank/DDBJ whole genome shotgun (WGS) entry which is preliminary data.</text>
</comment>
<evidence type="ECO:0000313" key="4">
    <source>
        <dbReference type="Proteomes" id="UP001144612"/>
    </source>
</evidence>
<feature type="domain" description="Glutaredoxin" evidence="2">
    <location>
        <begin position="2"/>
        <end position="61"/>
    </location>
</feature>